<organism evidence="8 9">
    <name type="scientific">Zongyangia hominis</name>
    <dbReference type="NCBI Taxonomy" id="2763677"/>
    <lineage>
        <taxon>Bacteria</taxon>
        <taxon>Bacillati</taxon>
        <taxon>Bacillota</taxon>
        <taxon>Clostridia</taxon>
        <taxon>Eubacteriales</taxon>
        <taxon>Oscillospiraceae</taxon>
        <taxon>Zongyangia</taxon>
    </lineage>
</organism>
<feature type="transmembrane region" description="Helical" evidence="6">
    <location>
        <begin position="178"/>
        <end position="199"/>
    </location>
</feature>
<keyword evidence="3 6" id="KW-0812">Transmembrane</keyword>
<dbReference type="EMBL" id="JACRTC010000005">
    <property type="protein sequence ID" value="MBC8570771.1"/>
    <property type="molecule type" value="Genomic_DNA"/>
</dbReference>
<dbReference type="RefSeq" id="WP_262397865.1">
    <property type="nucleotide sequence ID" value="NZ_JACRTC010000005.1"/>
</dbReference>
<gene>
    <name evidence="8" type="ORF">H8709_08015</name>
</gene>
<dbReference type="InterPro" id="IPR015867">
    <property type="entry name" value="N-reg_PII/ATP_PRibTrfase_C"/>
</dbReference>
<proteinExistence type="predicted"/>
<dbReference type="PANTHER" id="PTHR33545">
    <property type="entry name" value="UPF0750 MEMBRANE PROTEIN YITT-RELATED"/>
    <property type="match status" value="1"/>
</dbReference>
<feature type="transmembrane region" description="Helical" evidence="6">
    <location>
        <begin position="111"/>
        <end position="132"/>
    </location>
</feature>
<dbReference type="InterPro" id="IPR019264">
    <property type="entry name" value="DUF2179"/>
</dbReference>
<accession>A0A926EEU3</accession>
<dbReference type="Gene3D" id="3.30.70.120">
    <property type="match status" value="1"/>
</dbReference>
<dbReference type="AlphaFoldDB" id="A0A926EEU3"/>
<reference evidence="8" key="1">
    <citation type="submission" date="2020-08" db="EMBL/GenBank/DDBJ databases">
        <title>Genome public.</title>
        <authorList>
            <person name="Liu C."/>
            <person name="Sun Q."/>
        </authorList>
    </citation>
    <scope>NUCLEOTIDE SEQUENCE</scope>
    <source>
        <strain evidence="8">NSJ-54</strain>
    </source>
</reference>
<dbReference type="PANTHER" id="PTHR33545:SF5">
    <property type="entry name" value="UPF0750 MEMBRANE PROTEIN YITT"/>
    <property type="match status" value="1"/>
</dbReference>
<feature type="transmembrane region" description="Helical" evidence="6">
    <location>
        <begin position="12"/>
        <end position="34"/>
    </location>
</feature>
<keyword evidence="4 6" id="KW-1133">Transmembrane helix</keyword>
<feature type="transmembrane region" description="Helical" evidence="6">
    <location>
        <begin position="153"/>
        <end position="172"/>
    </location>
</feature>
<dbReference type="CDD" id="cd16380">
    <property type="entry name" value="YitT_C"/>
    <property type="match status" value="1"/>
</dbReference>
<evidence type="ECO:0000256" key="6">
    <source>
        <dbReference type="SAM" id="Phobius"/>
    </source>
</evidence>
<sequence length="288" mass="31562">MAMTKEKWKQEILRYLFMLIGCFFYALCLDLFLVPNHIVGGGVTGLATLGNILFHWNVGTVAILLNIPILLLGLKTQGWVFIVRCFITNMVLGIFTDLFAFLPSITQNPLLAAMYGGLAQGVAIGLFVRFAVSSGGTELLGRVIHHGLPHIGIPTWIAILDGIIVLTGAVVMKNPENVLYALILIFIATKVSDTVITGLNRAKLCYIITERPDEVSRTLLENSPRGVTNLSGKGMYSGTPKGVLLTCVKSHQLVELRRLVRSVDEEAFVIVSETTEVRGKGFESMEEE</sequence>
<evidence type="ECO:0000256" key="5">
    <source>
        <dbReference type="ARBA" id="ARBA00023136"/>
    </source>
</evidence>
<keyword evidence="5 6" id="KW-0472">Membrane</keyword>
<evidence type="ECO:0000256" key="2">
    <source>
        <dbReference type="ARBA" id="ARBA00022475"/>
    </source>
</evidence>
<evidence type="ECO:0000259" key="7">
    <source>
        <dbReference type="Pfam" id="PF10035"/>
    </source>
</evidence>
<evidence type="ECO:0000256" key="3">
    <source>
        <dbReference type="ARBA" id="ARBA00022692"/>
    </source>
</evidence>
<evidence type="ECO:0000313" key="9">
    <source>
        <dbReference type="Proteomes" id="UP000660861"/>
    </source>
</evidence>
<feature type="domain" description="DUF2179" evidence="7">
    <location>
        <begin position="225"/>
        <end position="279"/>
    </location>
</feature>
<evidence type="ECO:0000256" key="4">
    <source>
        <dbReference type="ARBA" id="ARBA00022989"/>
    </source>
</evidence>
<dbReference type="InterPro" id="IPR051461">
    <property type="entry name" value="UPF0750_membrane"/>
</dbReference>
<keyword evidence="9" id="KW-1185">Reference proteome</keyword>
<feature type="transmembrane region" description="Helical" evidence="6">
    <location>
        <begin position="81"/>
        <end position="105"/>
    </location>
</feature>
<dbReference type="InterPro" id="IPR003740">
    <property type="entry name" value="YitT"/>
</dbReference>
<keyword evidence="2" id="KW-1003">Cell membrane</keyword>
<dbReference type="Proteomes" id="UP000660861">
    <property type="component" value="Unassembled WGS sequence"/>
</dbReference>
<protein>
    <submittedName>
        <fullName evidence="8">YitT family protein</fullName>
    </submittedName>
</protein>
<feature type="transmembrane region" description="Helical" evidence="6">
    <location>
        <begin position="54"/>
        <end position="74"/>
    </location>
</feature>
<comment type="subcellular location">
    <subcellularLocation>
        <location evidence="1">Cell membrane</location>
        <topology evidence="1">Multi-pass membrane protein</topology>
    </subcellularLocation>
</comment>
<evidence type="ECO:0000313" key="8">
    <source>
        <dbReference type="EMBL" id="MBC8570771.1"/>
    </source>
</evidence>
<dbReference type="GO" id="GO:0005886">
    <property type="term" value="C:plasma membrane"/>
    <property type="evidence" value="ECO:0007669"/>
    <property type="project" value="UniProtKB-SubCell"/>
</dbReference>
<dbReference type="Pfam" id="PF10035">
    <property type="entry name" value="DUF2179"/>
    <property type="match status" value="1"/>
</dbReference>
<name>A0A926EEU3_9FIRM</name>
<dbReference type="Pfam" id="PF02588">
    <property type="entry name" value="YitT_membrane"/>
    <property type="match status" value="1"/>
</dbReference>
<comment type="caution">
    <text evidence="8">The sequence shown here is derived from an EMBL/GenBank/DDBJ whole genome shotgun (WGS) entry which is preliminary data.</text>
</comment>
<evidence type="ECO:0000256" key="1">
    <source>
        <dbReference type="ARBA" id="ARBA00004651"/>
    </source>
</evidence>
<dbReference type="PIRSF" id="PIRSF006483">
    <property type="entry name" value="Membrane_protein_YitT"/>
    <property type="match status" value="1"/>
</dbReference>